<accession>A0A243WK44</accession>
<gene>
    <name evidence="2" type="ORF">BXP70_02955</name>
</gene>
<dbReference type="AlphaFoldDB" id="A0A243WK44"/>
<evidence type="ECO:0000313" key="2">
    <source>
        <dbReference type="EMBL" id="OUJ76236.1"/>
    </source>
</evidence>
<keyword evidence="3" id="KW-1185">Reference proteome</keyword>
<dbReference type="EMBL" id="MTSE01000001">
    <property type="protein sequence ID" value="OUJ76236.1"/>
    <property type="molecule type" value="Genomic_DNA"/>
</dbReference>
<keyword evidence="1" id="KW-1133">Transmembrane helix</keyword>
<protein>
    <submittedName>
        <fullName evidence="2">Uncharacterized protein</fullName>
    </submittedName>
</protein>
<sequence length="88" mass="9613">MTKKVGSFVVEEAFYITYRGWVLAASLTAVLELATIYGLRTAFLYALAALQAPLTVVLLKTGLLISDQLTPRQELVAQLLVGTAIVWE</sequence>
<keyword evidence="1" id="KW-0812">Transmembrane</keyword>
<organism evidence="2 3">
    <name type="scientific">Hymenobacter crusticola</name>
    <dbReference type="NCBI Taxonomy" id="1770526"/>
    <lineage>
        <taxon>Bacteria</taxon>
        <taxon>Pseudomonadati</taxon>
        <taxon>Bacteroidota</taxon>
        <taxon>Cytophagia</taxon>
        <taxon>Cytophagales</taxon>
        <taxon>Hymenobacteraceae</taxon>
        <taxon>Hymenobacter</taxon>
    </lineage>
</organism>
<reference evidence="2 3" key="1">
    <citation type="submission" date="2017-01" db="EMBL/GenBank/DDBJ databases">
        <title>A new Hymenobacter.</title>
        <authorList>
            <person name="Liang Y."/>
            <person name="Feng F."/>
        </authorList>
    </citation>
    <scope>NUCLEOTIDE SEQUENCE [LARGE SCALE GENOMIC DNA]</scope>
    <source>
        <strain evidence="2">MIMBbqt21</strain>
    </source>
</reference>
<evidence type="ECO:0000313" key="3">
    <source>
        <dbReference type="Proteomes" id="UP000194873"/>
    </source>
</evidence>
<dbReference type="Proteomes" id="UP000194873">
    <property type="component" value="Unassembled WGS sequence"/>
</dbReference>
<feature type="transmembrane region" description="Helical" evidence="1">
    <location>
        <begin position="21"/>
        <end position="39"/>
    </location>
</feature>
<feature type="transmembrane region" description="Helical" evidence="1">
    <location>
        <begin position="45"/>
        <end position="65"/>
    </location>
</feature>
<comment type="caution">
    <text evidence="2">The sequence shown here is derived from an EMBL/GenBank/DDBJ whole genome shotgun (WGS) entry which is preliminary data.</text>
</comment>
<dbReference type="RefSeq" id="WP_086592494.1">
    <property type="nucleotide sequence ID" value="NZ_MTSE01000001.1"/>
</dbReference>
<evidence type="ECO:0000256" key="1">
    <source>
        <dbReference type="SAM" id="Phobius"/>
    </source>
</evidence>
<keyword evidence="1" id="KW-0472">Membrane</keyword>
<name>A0A243WK44_9BACT</name>
<proteinExistence type="predicted"/>
<dbReference type="OrthoDB" id="9862458at2"/>